<feature type="transmembrane region" description="Helical" evidence="7">
    <location>
        <begin position="143"/>
        <end position="164"/>
    </location>
</feature>
<name>A0AAD9PC31_RIDPI</name>
<evidence type="ECO:0000256" key="5">
    <source>
        <dbReference type="ARBA" id="ARBA00023180"/>
    </source>
</evidence>
<dbReference type="PROSITE" id="PS50156">
    <property type="entry name" value="SSD"/>
    <property type="match status" value="1"/>
</dbReference>
<proteinExistence type="inferred from homology"/>
<comment type="caution">
    <text evidence="9">The sequence shown here is derived from an EMBL/GenBank/DDBJ whole genome shotgun (WGS) entry which is preliminary data.</text>
</comment>
<organism evidence="9 10">
    <name type="scientific">Ridgeia piscesae</name>
    <name type="common">Tubeworm</name>
    <dbReference type="NCBI Taxonomy" id="27915"/>
    <lineage>
        <taxon>Eukaryota</taxon>
        <taxon>Metazoa</taxon>
        <taxon>Spiralia</taxon>
        <taxon>Lophotrochozoa</taxon>
        <taxon>Annelida</taxon>
        <taxon>Polychaeta</taxon>
        <taxon>Sedentaria</taxon>
        <taxon>Canalipalpata</taxon>
        <taxon>Sabellida</taxon>
        <taxon>Siboglinidae</taxon>
        <taxon>Ridgeia</taxon>
    </lineage>
</organism>
<evidence type="ECO:0000259" key="8">
    <source>
        <dbReference type="PROSITE" id="PS50156"/>
    </source>
</evidence>
<dbReference type="SUPFAM" id="SSF82866">
    <property type="entry name" value="Multidrug efflux transporter AcrB transmembrane domain"/>
    <property type="match status" value="1"/>
</dbReference>
<evidence type="ECO:0000256" key="7">
    <source>
        <dbReference type="SAM" id="Phobius"/>
    </source>
</evidence>
<dbReference type="PANTHER" id="PTHR45951">
    <property type="entry name" value="PROTEIN DISPATCHED-RELATED"/>
    <property type="match status" value="1"/>
</dbReference>
<dbReference type="GO" id="GO:0016020">
    <property type="term" value="C:membrane"/>
    <property type="evidence" value="ECO:0007669"/>
    <property type="project" value="UniProtKB-SubCell"/>
</dbReference>
<gene>
    <name evidence="9" type="ORF">NP493_46g09040</name>
</gene>
<keyword evidence="5" id="KW-0325">Glycoprotein</keyword>
<evidence type="ECO:0000256" key="2">
    <source>
        <dbReference type="ARBA" id="ARBA00022692"/>
    </source>
</evidence>
<keyword evidence="3 7" id="KW-1133">Transmembrane helix</keyword>
<accession>A0AAD9PC31</accession>
<dbReference type="EMBL" id="JAODUO010000046">
    <property type="protein sequence ID" value="KAK2191781.1"/>
    <property type="molecule type" value="Genomic_DNA"/>
</dbReference>
<keyword evidence="4 7" id="KW-0472">Membrane</keyword>
<evidence type="ECO:0000313" key="10">
    <source>
        <dbReference type="Proteomes" id="UP001209878"/>
    </source>
</evidence>
<dbReference type="Pfam" id="PF03176">
    <property type="entry name" value="MMPL"/>
    <property type="match status" value="1"/>
</dbReference>
<protein>
    <recommendedName>
        <fullName evidence="8">SSD domain-containing protein</fullName>
    </recommendedName>
</protein>
<evidence type="ECO:0000256" key="6">
    <source>
        <dbReference type="ARBA" id="ARBA00038046"/>
    </source>
</evidence>
<dbReference type="InterPro" id="IPR004869">
    <property type="entry name" value="MMPL_dom"/>
</dbReference>
<dbReference type="PANTHER" id="PTHR45951:SF7">
    <property type="entry name" value="SSD DOMAIN-CONTAINING PROTEIN"/>
    <property type="match status" value="1"/>
</dbReference>
<feature type="domain" description="SSD" evidence="8">
    <location>
        <begin position="70"/>
        <end position="195"/>
    </location>
</feature>
<dbReference type="InterPro" id="IPR052081">
    <property type="entry name" value="Dispatched_Hh_regulator"/>
</dbReference>
<feature type="transmembrane region" description="Helical" evidence="7">
    <location>
        <begin position="104"/>
        <end position="122"/>
    </location>
</feature>
<sequence length="214" mass="23557">MHNFKADLPPELQNGFHLALGADTVSDYNRNIWHWIKVQKEIQRWALAGTFVGLSVSLPMCIMATGNVVLGVFATVNMLFILVTVVAVCPLAGLNIGVFESLNLMLIVGLSVNYAVMMTVGYRRSLAPDRLRRTHDALRKVGVSVVFGGLTSIVASFFLIFARLNVVAEFGVFTVTTIFCSTTYTLVLFSTLLGFVGPQDKTGDVAAMWRCFRR</sequence>
<dbReference type="InterPro" id="IPR000731">
    <property type="entry name" value="SSD"/>
</dbReference>
<evidence type="ECO:0000256" key="1">
    <source>
        <dbReference type="ARBA" id="ARBA00004141"/>
    </source>
</evidence>
<evidence type="ECO:0000256" key="3">
    <source>
        <dbReference type="ARBA" id="ARBA00022989"/>
    </source>
</evidence>
<comment type="similarity">
    <text evidence="6">Belongs to the dispatched family.</text>
</comment>
<comment type="subcellular location">
    <subcellularLocation>
        <location evidence="1">Membrane</location>
        <topology evidence="1">Multi-pass membrane protein</topology>
    </subcellularLocation>
</comment>
<dbReference type="Gene3D" id="1.20.1640.10">
    <property type="entry name" value="Multidrug efflux transporter AcrB transmembrane domain"/>
    <property type="match status" value="1"/>
</dbReference>
<feature type="transmembrane region" description="Helical" evidence="7">
    <location>
        <begin position="79"/>
        <end position="98"/>
    </location>
</feature>
<feature type="transmembrane region" description="Helical" evidence="7">
    <location>
        <begin position="45"/>
        <end position="72"/>
    </location>
</feature>
<keyword evidence="10" id="KW-1185">Reference proteome</keyword>
<keyword evidence="2 7" id="KW-0812">Transmembrane</keyword>
<dbReference type="AlphaFoldDB" id="A0AAD9PC31"/>
<evidence type="ECO:0000256" key="4">
    <source>
        <dbReference type="ARBA" id="ARBA00023136"/>
    </source>
</evidence>
<feature type="transmembrane region" description="Helical" evidence="7">
    <location>
        <begin position="170"/>
        <end position="196"/>
    </location>
</feature>
<dbReference type="Proteomes" id="UP001209878">
    <property type="component" value="Unassembled WGS sequence"/>
</dbReference>
<dbReference type="GO" id="GO:0022857">
    <property type="term" value="F:transmembrane transporter activity"/>
    <property type="evidence" value="ECO:0007669"/>
    <property type="project" value="TreeGrafter"/>
</dbReference>
<evidence type="ECO:0000313" key="9">
    <source>
        <dbReference type="EMBL" id="KAK2191781.1"/>
    </source>
</evidence>
<reference evidence="9" key="1">
    <citation type="journal article" date="2023" name="Mol. Biol. Evol.">
        <title>Third-Generation Sequencing Reveals the Adaptive Role of the Epigenome in Three Deep-Sea Polychaetes.</title>
        <authorList>
            <person name="Perez M."/>
            <person name="Aroh O."/>
            <person name="Sun Y."/>
            <person name="Lan Y."/>
            <person name="Juniper S.K."/>
            <person name="Young C.R."/>
            <person name="Angers B."/>
            <person name="Qian P.Y."/>
        </authorList>
    </citation>
    <scope>NUCLEOTIDE SEQUENCE</scope>
    <source>
        <strain evidence="9">R07B-5</strain>
    </source>
</reference>